<dbReference type="AlphaFoldDB" id="A0ABD1ECR0"/>
<dbReference type="Proteomes" id="UP001566132">
    <property type="component" value="Unassembled WGS sequence"/>
</dbReference>
<dbReference type="EMBL" id="JBDJPC010000008">
    <property type="protein sequence ID" value="KAL1492443.1"/>
    <property type="molecule type" value="Genomic_DNA"/>
</dbReference>
<comment type="caution">
    <text evidence="2">The sequence shown here is derived from an EMBL/GenBank/DDBJ whole genome shotgun (WGS) entry which is preliminary data.</text>
</comment>
<organism evidence="2 3">
    <name type="scientific">Hypothenemus hampei</name>
    <name type="common">Coffee berry borer</name>
    <dbReference type="NCBI Taxonomy" id="57062"/>
    <lineage>
        <taxon>Eukaryota</taxon>
        <taxon>Metazoa</taxon>
        <taxon>Ecdysozoa</taxon>
        <taxon>Arthropoda</taxon>
        <taxon>Hexapoda</taxon>
        <taxon>Insecta</taxon>
        <taxon>Pterygota</taxon>
        <taxon>Neoptera</taxon>
        <taxon>Endopterygota</taxon>
        <taxon>Coleoptera</taxon>
        <taxon>Polyphaga</taxon>
        <taxon>Cucujiformia</taxon>
        <taxon>Curculionidae</taxon>
        <taxon>Scolytinae</taxon>
        <taxon>Hypothenemus</taxon>
    </lineage>
</organism>
<keyword evidence="3" id="KW-1185">Reference proteome</keyword>
<accession>A0ABD1ECR0</accession>
<protein>
    <recommendedName>
        <fullName evidence="1">DUF4806 domain-containing protein</fullName>
    </recommendedName>
</protein>
<sequence>MMIVLKRTENFDARLKKIESELGHKRYAIVSESEDEGITLPLESVQQLEEFEATLQNKKTFKKMIQRLKFCEGRKITITTNLVLNKLISDELASQFSWHEAVKANCASYTDIEIEMTVGYWLAQASTRINRRTLSKTQNM</sequence>
<name>A0ABD1ECR0_HYPHA</name>
<reference evidence="2 3" key="1">
    <citation type="submission" date="2024-05" db="EMBL/GenBank/DDBJ databases">
        <title>Genetic variation in Jamaican populations of the coffee berry borer (Hypothenemus hampei).</title>
        <authorList>
            <person name="Errbii M."/>
            <person name="Myrie A."/>
        </authorList>
    </citation>
    <scope>NUCLEOTIDE SEQUENCE [LARGE SCALE GENOMIC DNA]</scope>
    <source>
        <strain evidence="2">JA-Hopewell-2020-01-JO</strain>
        <tissue evidence="2">Whole body</tissue>
    </source>
</reference>
<evidence type="ECO:0000259" key="1">
    <source>
        <dbReference type="Pfam" id="PF16064"/>
    </source>
</evidence>
<evidence type="ECO:0000313" key="2">
    <source>
        <dbReference type="EMBL" id="KAL1492443.1"/>
    </source>
</evidence>
<gene>
    <name evidence="2" type="ORF">ABEB36_010695</name>
</gene>
<feature type="domain" description="DUF4806" evidence="1">
    <location>
        <begin position="36"/>
        <end position="99"/>
    </location>
</feature>
<dbReference type="InterPro" id="IPR032071">
    <property type="entry name" value="DUF4806"/>
</dbReference>
<proteinExistence type="predicted"/>
<evidence type="ECO:0000313" key="3">
    <source>
        <dbReference type="Proteomes" id="UP001566132"/>
    </source>
</evidence>
<dbReference type="Pfam" id="PF16064">
    <property type="entry name" value="DUF4806"/>
    <property type="match status" value="1"/>
</dbReference>